<dbReference type="eggNOG" id="ENOG5034B6J">
    <property type="taxonomic scope" value="Bacteria"/>
</dbReference>
<accession>E8T597</accession>
<keyword evidence="2" id="KW-1185">Reference proteome</keyword>
<dbReference type="HOGENOM" id="CLU_2537977_0_0_0"/>
<dbReference type="EMBL" id="CP002444">
    <property type="protein sequence ID" value="ADU96435.1"/>
    <property type="molecule type" value="Genomic_DNA"/>
</dbReference>
<protein>
    <submittedName>
        <fullName evidence="1">Uncharacterized protein</fullName>
    </submittedName>
</protein>
<dbReference type="AlphaFoldDB" id="E8T597"/>
<organism evidence="1 2">
    <name type="scientific">Thermovibrio ammonificans (strain DSM 15698 / JCM 12110 / HB-1)</name>
    <dbReference type="NCBI Taxonomy" id="648996"/>
    <lineage>
        <taxon>Bacteria</taxon>
        <taxon>Pseudomonadati</taxon>
        <taxon>Aquificota</taxon>
        <taxon>Aquificia</taxon>
        <taxon>Desulfurobacteriales</taxon>
        <taxon>Desulfurobacteriaceae</taxon>
        <taxon>Thermovibrio</taxon>
    </lineage>
</organism>
<reference evidence="1" key="1">
    <citation type="submission" date="2011-01" db="EMBL/GenBank/DDBJ databases">
        <title>Complete sequence of chromosome of Thermovibrio ammonificans HB-1.</title>
        <authorList>
            <consortium name="US DOE Joint Genome Institute"/>
            <person name="Lucas S."/>
            <person name="Copeland A."/>
            <person name="Lapidus A."/>
            <person name="Cheng J.-F."/>
            <person name="Goodwin L."/>
            <person name="Pitluck S."/>
            <person name="Davenport K."/>
            <person name="Detter J.C."/>
            <person name="Han C."/>
            <person name="Tapia R."/>
            <person name="Land M."/>
            <person name="Hauser L."/>
            <person name="Kyrpides N."/>
            <person name="Ivanova N."/>
            <person name="Ovchinnikova G."/>
            <person name="Vetriani C."/>
            <person name="Woyke T."/>
        </authorList>
    </citation>
    <scope>NUCLEOTIDE SEQUENCE [LARGE SCALE GENOMIC DNA]</scope>
    <source>
        <strain evidence="1">HB-1</strain>
    </source>
</reference>
<sequence>MARGRKAGKRANKTVKLSIPKRLYYILYGVAGNNEQKLNKLIRTIIEEKLATSSVAELTELIESGKKEKEEKAEAEE</sequence>
<evidence type="ECO:0000313" key="1">
    <source>
        <dbReference type="EMBL" id="ADU96435.1"/>
    </source>
</evidence>
<dbReference type="Proteomes" id="UP000006362">
    <property type="component" value="Chromosome"/>
</dbReference>
<dbReference type="RefSeq" id="WP_013537221.1">
    <property type="nucleotide sequence ID" value="NC_014926.1"/>
</dbReference>
<dbReference type="OrthoDB" id="15642at2"/>
<name>E8T597_THEA1</name>
<proteinExistence type="predicted"/>
<gene>
    <name evidence="1" type="ordered locus">Theam_0463</name>
</gene>
<dbReference type="KEGG" id="tam:Theam_0463"/>
<dbReference type="STRING" id="648996.Theam_0463"/>
<evidence type="ECO:0000313" key="2">
    <source>
        <dbReference type="Proteomes" id="UP000006362"/>
    </source>
</evidence>